<dbReference type="Pfam" id="PF12642">
    <property type="entry name" value="TpcC"/>
    <property type="match status" value="1"/>
</dbReference>
<evidence type="ECO:0008006" key="4">
    <source>
        <dbReference type="Google" id="ProtNLM"/>
    </source>
</evidence>
<dbReference type="RefSeq" id="WP_154800686.1">
    <property type="nucleotide sequence ID" value="NZ_CP052758.1"/>
</dbReference>
<gene>
    <name evidence="2" type="ORF">FIC82_020370</name>
</gene>
<dbReference type="OrthoDB" id="4545310at2"/>
<keyword evidence="2" id="KW-0614">Plasmid</keyword>
<evidence type="ECO:0000313" key="3">
    <source>
        <dbReference type="Proteomes" id="UP000451354"/>
    </source>
</evidence>
<dbReference type="EMBL" id="CP052758">
    <property type="protein sequence ID" value="QJW38742.1"/>
    <property type="molecule type" value="Genomic_DNA"/>
</dbReference>
<geneLocation type="plasmid" evidence="2 3">
    <name>pCPRO01</name>
</geneLocation>
<dbReference type="Proteomes" id="UP000451354">
    <property type="component" value="Plasmid pCPRO01"/>
</dbReference>
<dbReference type="KEGG" id="cprt:FIC82_020370"/>
<evidence type="ECO:0000256" key="1">
    <source>
        <dbReference type="SAM" id="MobiDB-lite"/>
    </source>
</evidence>
<feature type="region of interest" description="Disordered" evidence="1">
    <location>
        <begin position="317"/>
        <end position="351"/>
    </location>
</feature>
<sequence>MSPALTLRRAKPEPDDVVDEQTEDLLPVASATDQVVSTWSTRLATFGLFTCLALGPVGTAGAAYAILLNQQTTGPVATVAPVEDLSDERAAVGEFAQRVVTVWLTSTQDSPDALQALVKDAAVVTLSNVPFDVSDVDVAGITPGGVGTWSVLVAATVTDDSEQTARRYYQVPVRVDDAGALSALTLPAAVAAPVVVGGSTGAYRTHIAMNSPVADTVTQFLSAYLTGAGDVSRYVTPGSTILPVTPPPYTSVKLAELRSTTQLAEDGATPADGETAHVLASASAVVSQEQVAAVTYALGLTARAGRWEVTAIEPVPVASEDSGAVVAPGGEPSSGAPSTDATGEASPAPTP</sequence>
<reference evidence="3" key="1">
    <citation type="journal article" date="2022" name="Int. J. Syst. Evol. Microbiol.">
        <title>Cellulosimicrobium protaetiae sp. nov., isolated from the gut of the larva of Protaetia brevitarsis seulensis.</title>
        <authorList>
            <person name="Le Han H."/>
            <person name="Nguyen T.T.H."/>
            <person name="Li Z."/>
            <person name="Shin N.R."/>
            <person name="Kim S.G."/>
        </authorList>
    </citation>
    <scope>NUCLEOTIDE SEQUENCE [LARGE SCALE GENOMIC DNA]</scope>
    <source>
        <strain evidence="3">BI34</strain>
    </source>
</reference>
<keyword evidence="3" id="KW-1185">Reference proteome</keyword>
<dbReference type="AlphaFoldDB" id="A0A6M5UMS8"/>
<protein>
    <recommendedName>
        <fullName evidence="4">Conjugative transposon protein TcpC</fullName>
    </recommendedName>
</protein>
<organism evidence="2 3">
    <name type="scientific">Cellulosimicrobium protaetiae</name>
    <dbReference type="NCBI Taxonomy" id="2587808"/>
    <lineage>
        <taxon>Bacteria</taxon>
        <taxon>Bacillati</taxon>
        <taxon>Actinomycetota</taxon>
        <taxon>Actinomycetes</taxon>
        <taxon>Micrococcales</taxon>
        <taxon>Promicromonosporaceae</taxon>
        <taxon>Cellulosimicrobium</taxon>
    </lineage>
</organism>
<evidence type="ECO:0000313" key="2">
    <source>
        <dbReference type="EMBL" id="QJW38742.1"/>
    </source>
</evidence>
<proteinExistence type="predicted"/>
<accession>A0A6M5UMS8</accession>
<dbReference type="InterPro" id="IPR024735">
    <property type="entry name" value="TcpC"/>
</dbReference>
<name>A0A6M5UMS8_9MICO</name>